<dbReference type="PATRIC" id="fig|1302648.3.peg.827"/>
<gene>
    <name evidence="1" type="ORF">TMU3MR103_0852</name>
</gene>
<organism evidence="1 2">
    <name type="scientific">Tetragenococcus muriaticus 3MR10-3</name>
    <dbReference type="NCBI Taxonomy" id="1302648"/>
    <lineage>
        <taxon>Bacteria</taxon>
        <taxon>Bacillati</taxon>
        <taxon>Bacillota</taxon>
        <taxon>Bacilli</taxon>
        <taxon>Lactobacillales</taxon>
        <taxon>Enterococcaceae</taxon>
        <taxon>Tetragenococcus</taxon>
    </lineage>
</organism>
<reference evidence="1 2" key="1">
    <citation type="submission" date="2014-08" db="EMBL/GenBank/DDBJ databases">
        <title>Genome sequence of Tetragenococcus muriaticus.</title>
        <authorList>
            <person name="Chuea-nongthon C."/>
            <person name="Rodtong S."/>
            <person name="Yongsawatdigul J."/>
            <person name="Steele J.L."/>
            <person name="Liu X.-y."/>
            <person name="Speers J."/>
            <person name="Glasner J.D."/>
            <person name="Neeno-Eckwall E.C."/>
        </authorList>
    </citation>
    <scope>NUCLEOTIDE SEQUENCE [LARGE SCALE GENOMIC DNA]</scope>
    <source>
        <strain evidence="1 2">3MR10-3</strain>
    </source>
</reference>
<evidence type="ECO:0000313" key="1">
    <source>
        <dbReference type="EMBL" id="KFN91820.1"/>
    </source>
</evidence>
<proteinExistence type="predicted"/>
<evidence type="ECO:0000313" key="2">
    <source>
        <dbReference type="Proteomes" id="UP000029381"/>
    </source>
</evidence>
<protein>
    <recommendedName>
        <fullName evidence="3">Group-specific protein</fullName>
    </recommendedName>
</protein>
<keyword evidence="2" id="KW-1185">Reference proteome</keyword>
<dbReference type="Proteomes" id="UP000029381">
    <property type="component" value="Unassembled WGS sequence"/>
</dbReference>
<accession>A0A091C567</accession>
<dbReference type="EMBL" id="JPVT01000072">
    <property type="protein sequence ID" value="KFN91820.1"/>
    <property type="molecule type" value="Genomic_DNA"/>
</dbReference>
<sequence length="42" mass="5347">MNTFFRDPRFRQIRKKVGRKWIFPVQETHTFLKQWILEQPNE</sequence>
<evidence type="ECO:0008006" key="3">
    <source>
        <dbReference type="Google" id="ProtNLM"/>
    </source>
</evidence>
<dbReference type="AlphaFoldDB" id="A0A091C567"/>
<name>A0A091C567_9ENTE</name>
<comment type="caution">
    <text evidence="1">The sequence shown here is derived from an EMBL/GenBank/DDBJ whole genome shotgun (WGS) entry which is preliminary data.</text>
</comment>